<keyword evidence="1" id="KW-0472">Membrane</keyword>
<comment type="caution">
    <text evidence="2">The sequence shown here is derived from an EMBL/GenBank/DDBJ whole genome shotgun (WGS) entry which is preliminary data.</text>
</comment>
<proteinExistence type="predicted"/>
<keyword evidence="1" id="KW-0812">Transmembrane</keyword>
<gene>
    <name evidence="2" type="ORF">Q2T77_33295</name>
</gene>
<accession>A0ABT8SFK2</accession>
<feature type="transmembrane region" description="Helical" evidence="1">
    <location>
        <begin position="15"/>
        <end position="37"/>
    </location>
</feature>
<organism evidence="2 3">
    <name type="scientific">Variovorax ginsengisoli</name>
    <dbReference type="NCBI Taxonomy" id="363844"/>
    <lineage>
        <taxon>Bacteria</taxon>
        <taxon>Pseudomonadati</taxon>
        <taxon>Pseudomonadota</taxon>
        <taxon>Betaproteobacteria</taxon>
        <taxon>Burkholderiales</taxon>
        <taxon>Comamonadaceae</taxon>
        <taxon>Variovorax</taxon>
    </lineage>
</organism>
<dbReference type="EMBL" id="JAUKVY010000036">
    <property type="protein sequence ID" value="MDO1537153.1"/>
    <property type="molecule type" value="Genomic_DNA"/>
</dbReference>
<keyword evidence="1" id="KW-1133">Transmembrane helix</keyword>
<sequence>MHDWISSIDPKQLDFWRTVATVVASAMAVVVTGVIQYRQWRLGKDKLAFDLFDRRMEAWEAVRALSDAGDEADLMMRGAWLTKRRQDLRKAAEAPYLFGSRIAGPITELLNVNEAAIVLAPTNAVSDYKDFHSALRDLDDWRHQHFRALEVEVARSLQLVR</sequence>
<dbReference type="Proteomes" id="UP001169027">
    <property type="component" value="Unassembled WGS sequence"/>
</dbReference>
<name>A0ABT8SFK2_9BURK</name>
<protein>
    <submittedName>
        <fullName evidence="2">Uncharacterized protein</fullName>
    </submittedName>
</protein>
<keyword evidence="3" id="KW-1185">Reference proteome</keyword>
<evidence type="ECO:0000256" key="1">
    <source>
        <dbReference type="SAM" id="Phobius"/>
    </source>
</evidence>
<evidence type="ECO:0000313" key="3">
    <source>
        <dbReference type="Proteomes" id="UP001169027"/>
    </source>
</evidence>
<reference evidence="2" key="1">
    <citation type="submission" date="2023-06" db="EMBL/GenBank/DDBJ databases">
        <authorList>
            <person name="Jiang Y."/>
            <person name="Liu Q."/>
        </authorList>
    </citation>
    <scope>NUCLEOTIDE SEQUENCE</scope>
    <source>
        <strain evidence="2">CGMCC 1.12090</strain>
    </source>
</reference>
<evidence type="ECO:0000313" key="2">
    <source>
        <dbReference type="EMBL" id="MDO1537153.1"/>
    </source>
</evidence>
<dbReference type="RefSeq" id="WP_301815429.1">
    <property type="nucleotide sequence ID" value="NZ_JAUJZH010000036.1"/>
</dbReference>